<dbReference type="EC" id="5.4.99.16" evidence="3"/>
<evidence type="ECO:0000259" key="9">
    <source>
        <dbReference type="SMART" id="SM00642"/>
    </source>
</evidence>
<dbReference type="InterPro" id="IPR012810">
    <property type="entry name" value="TreS/a-amylase_N"/>
</dbReference>
<dbReference type="Gene3D" id="3.90.400.10">
    <property type="entry name" value="Oligo-1,6-glucosidase, Domain 2"/>
    <property type="match status" value="1"/>
</dbReference>
<dbReference type="FunFam" id="3.20.20.80:FF:000055">
    <property type="entry name" value="Trehalose synthase"/>
    <property type="match status" value="1"/>
</dbReference>
<dbReference type="GO" id="GO:0046872">
    <property type="term" value="F:metal ion binding"/>
    <property type="evidence" value="ECO:0007669"/>
    <property type="project" value="UniProtKB-KW"/>
</dbReference>
<name>A0A0C6P2U7_BORBO</name>
<dbReference type="Pfam" id="PF16657">
    <property type="entry name" value="Malt_amylase_C"/>
    <property type="match status" value="1"/>
</dbReference>
<dbReference type="InterPro" id="IPR013780">
    <property type="entry name" value="Glyco_hydro_b"/>
</dbReference>
<dbReference type="OrthoDB" id="9805159at2"/>
<evidence type="ECO:0000256" key="1">
    <source>
        <dbReference type="ARBA" id="ARBA00001595"/>
    </source>
</evidence>
<dbReference type="EMBL" id="HE965806">
    <property type="protein sequence ID" value="CCJ52583.1"/>
    <property type="molecule type" value="Genomic_DNA"/>
</dbReference>
<dbReference type="AlphaFoldDB" id="A0A0C6P2U7"/>
<comment type="catalytic activity">
    <reaction evidence="1">
        <text>D-maltose = alpha,alpha-trehalose</text>
        <dbReference type="Rhea" id="RHEA:15145"/>
        <dbReference type="ChEBI" id="CHEBI:16551"/>
        <dbReference type="ChEBI" id="CHEBI:17306"/>
        <dbReference type="EC" id="5.4.99.16"/>
    </reaction>
</comment>
<feature type="region of interest" description="Disordered" evidence="8">
    <location>
        <begin position="999"/>
        <end position="1019"/>
    </location>
</feature>
<evidence type="ECO:0000256" key="6">
    <source>
        <dbReference type="ARBA" id="ARBA00023235"/>
    </source>
</evidence>
<gene>
    <name evidence="10" type="ORF">BN112_0665</name>
</gene>
<comment type="similarity">
    <text evidence="2">Belongs to the glycosyl hydrolase 13 family. TreS subfamily.</text>
</comment>
<evidence type="ECO:0000256" key="7">
    <source>
        <dbReference type="ARBA" id="ARBA00031378"/>
    </source>
</evidence>
<dbReference type="PANTHER" id="PTHR10357:SF219">
    <property type="entry name" value="MALTOSE ALPHA-D-GLUCOSYLTRANSFERASE"/>
    <property type="match status" value="1"/>
</dbReference>
<dbReference type="Gene3D" id="2.60.40.1180">
    <property type="entry name" value="Golgi alpha-mannosidase II"/>
    <property type="match status" value="1"/>
</dbReference>
<dbReference type="Pfam" id="PF00128">
    <property type="entry name" value="Alpha-amylase"/>
    <property type="match status" value="2"/>
</dbReference>
<dbReference type="CDD" id="cd11334">
    <property type="entry name" value="AmyAc_TreS"/>
    <property type="match status" value="1"/>
</dbReference>
<dbReference type="SUPFAM" id="SSF51011">
    <property type="entry name" value="Glycosyl hydrolase domain"/>
    <property type="match status" value="1"/>
</dbReference>
<dbReference type="Gene3D" id="3.20.20.80">
    <property type="entry name" value="Glycosidases"/>
    <property type="match status" value="1"/>
</dbReference>
<evidence type="ECO:0000256" key="3">
    <source>
        <dbReference type="ARBA" id="ARBA00012619"/>
    </source>
</evidence>
<accession>A0A0C6P2U7</accession>
<protein>
    <recommendedName>
        <fullName evidence="3">maltose alpha-D-glucosyltransferase</fullName>
        <ecNumber evidence="3">5.4.99.16</ecNumber>
    </recommendedName>
    <alternativeName>
        <fullName evidence="7">Maltose alpha-D-glucosyltransferase</fullName>
    </alternativeName>
</protein>
<dbReference type="SUPFAM" id="SSF56112">
    <property type="entry name" value="Protein kinase-like (PK-like)"/>
    <property type="match status" value="1"/>
</dbReference>
<evidence type="ECO:0000313" key="11">
    <source>
        <dbReference type="Proteomes" id="UP000007564"/>
    </source>
</evidence>
<dbReference type="InterPro" id="IPR011009">
    <property type="entry name" value="Kinase-like_dom_sf"/>
</dbReference>
<dbReference type="RefSeq" id="WP_015063844.1">
    <property type="nucleotide sequence ID" value="NC_019382.1"/>
</dbReference>
<keyword evidence="6" id="KW-0413">Isomerase</keyword>
<keyword evidence="5" id="KW-0106">Calcium</keyword>
<evidence type="ECO:0000256" key="4">
    <source>
        <dbReference type="ARBA" id="ARBA00022723"/>
    </source>
</evidence>
<feature type="domain" description="Glycosyl hydrolase family 13 catalytic" evidence="9">
    <location>
        <begin position="20"/>
        <end position="419"/>
    </location>
</feature>
<dbReference type="Gene3D" id="3.90.1200.10">
    <property type="match status" value="1"/>
</dbReference>
<dbReference type="GO" id="GO:0005975">
    <property type="term" value="P:carbohydrate metabolic process"/>
    <property type="evidence" value="ECO:0007669"/>
    <property type="project" value="InterPro"/>
</dbReference>
<dbReference type="NCBIfam" id="TIGR02456">
    <property type="entry name" value="treS_nterm"/>
    <property type="match status" value="1"/>
</dbReference>
<dbReference type="SUPFAM" id="SSF51445">
    <property type="entry name" value="(Trans)glycosidases"/>
    <property type="match status" value="1"/>
</dbReference>
<dbReference type="KEGG" id="bbh:BN112_0665"/>
<dbReference type="GO" id="GO:0047471">
    <property type="term" value="F:maltose alpha-D-glucosyltransferase activity"/>
    <property type="evidence" value="ECO:0007669"/>
    <property type="project" value="UniProtKB-EC"/>
</dbReference>
<dbReference type="Proteomes" id="UP000007564">
    <property type="component" value="Chromosome"/>
</dbReference>
<dbReference type="InterPro" id="IPR032091">
    <property type="entry name" value="Malt_amylase-like_C"/>
</dbReference>
<dbReference type="SMART" id="SM00642">
    <property type="entry name" value="Aamy"/>
    <property type="match status" value="1"/>
</dbReference>
<dbReference type="InterPro" id="IPR012811">
    <property type="entry name" value="TreS_maltokin_C_dom"/>
</dbReference>
<dbReference type="InterPro" id="IPR017853">
    <property type="entry name" value="GH"/>
</dbReference>
<keyword evidence="4" id="KW-0479">Metal-binding</keyword>
<dbReference type="InterPro" id="IPR045857">
    <property type="entry name" value="O16G_dom_2"/>
</dbReference>
<sequence length="1113" mass="124221">MPATHPAPDPLWYKDAVIYQLHVKSFFDANDDGVGDFAGLLAKLDYIVELGVNTIWLLPFYPSPRRDDGYDIADYRGVHPDYGSLADARRLVRAAHARGLRVITELVINHTSDQHPWFQRARAARPGSAHRAYYVWSDDDKAYAGTRIIFCDTEKSNWTWDPVAGAYFWHRFYSHQPDLNYDNPQVLREVLGAMRYWLDMGVDGLRLDAVPYLVEREGTNNENLPETHAILRRIRRVIDSEYPGRMLLAEANQWPEDAQEYFGAGDECHMAFHFPLMPRMYMAIAQEDRLPVTDIIRQTPSIAPQCQWAIFLRNHDELTLEMVTSRERDYLWNVYAAEPRARINLGIRRRLAPLLERDRRRIELMNSLLLSMPGTPVLYYGDELGMGDNIHLGDRDGVRTPMQWSPDRNGGFSRADPERLPLPLLMGPLYGYEAVNVEAQQRDPHSLLNWTRRMLAKRRQSHVFGRGELSFLYPGNRKILAYLRTWEDTVVLCVANLSQAAQPVELHLYEYAGHVPVEMLGGTAFPQIGELPYLLTLPPFGFYWLDLSAGAAPPAWHSELPPQMPESITLVSRGAGAALRLTEASRRQLEADVLPAYLQRQRWYAARRKPGVMRLAYSVPLNDDVESYYEAEIEVSDDGPPRRFHTPVALAWQDDTAAQYPLARVRRGAQLGTLTDASLQPGYARVLLAALTAGRDIQAGGEPAVRLRFLPEPGLADLALRDDSKVRALSADQSNSSLLVGERVVFKLLRELHAGPHPEAEMTRYLTQAGYAHTPALLGEVVRVQGDQAPHTLALAHAYVVNEGDAWNWTVAYLKRTVDAAMLTGASADDYQQELAGYEVLAGTIGQRLAQMHSVLARAGELPGFAPRPASERDAALAGEHAVAQLDRALQALRACESGLAPASHACAQWLFEHRDRLAAHIMTLAQAETGALRIRVHGDFHLGQILVAQTDAYLIDFEGEPARPMAERRQLSSPFKDVAGILRSFDYAVAELSRDDPLGGAPRDFNTGVAEPADPASAPRETREALLARFRQRAGAALLASYGNAIDPVLALPPERAQALTCLYLLEKAAYEICYESAYRPERLPVPIHGLAETARAALLAAAVDHDEGPAP</sequence>
<evidence type="ECO:0000256" key="2">
    <source>
        <dbReference type="ARBA" id="ARBA00005496"/>
    </source>
</evidence>
<dbReference type="HOGENOM" id="CLU_007635_0_1_4"/>
<organism evidence="10 11">
    <name type="scientific">Bordetella bronchiseptica 253</name>
    <dbReference type="NCBI Taxonomy" id="568707"/>
    <lineage>
        <taxon>Bacteria</taxon>
        <taxon>Pseudomonadati</taxon>
        <taxon>Pseudomonadota</taxon>
        <taxon>Betaproteobacteria</taxon>
        <taxon>Burkholderiales</taxon>
        <taxon>Alcaligenaceae</taxon>
        <taxon>Bordetella</taxon>
    </lineage>
</organism>
<dbReference type="NCBIfam" id="TIGR02457">
    <property type="entry name" value="TreS_Cterm"/>
    <property type="match status" value="1"/>
</dbReference>
<evidence type="ECO:0000313" key="10">
    <source>
        <dbReference type="EMBL" id="CCJ52583.1"/>
    </source>
</evidence>
<dbReference type="InterPro" id="IPR006047">
    <property type="entry name" value="GH13_cat_dom"/>
</dbReference>
<reference evidence="10 11" key="1">
    <citation type="journal article" date="2012" name="BMC Genomics">
        <title>Comparative genomics of the classical Bordetella subspecies: the evolution and exchange of virulence-associated diversity amongst closely related pathogens.</title>
        <authorList>
            <person name="Park J."/>
            <person name="Zhang Y."/>
            <person name="Buboltz A.M."/>
            <person name="Zhang X."/>
            <person name="Schuster S.C."/>
            <person name="Ahuja U."/>
            <person name="Liu M."/>
            <person name="Miller J.F."/>
            <person name="Sebaihia M."/>
            <person name="Bentley S.D."/>
            <person name="Parkhill J."/>
            <person name="Harvill E.T."/>
        </authorList>
    </citation>
    <scope>NUCLEOTIDE SEQUENCE [LARGE SCALE GENOMIC DNA]</scope>
    <source>
        <strain evidence="10 11">253</strain>
    </source>
</reference>
<dbReference type="PANTHER" id="PTHR10357">
    <property type="entry name" value="ALPHA-AMYLASE FAMILY MEMBER"/>
    <property type="match status" value="1"/>
</dbReference>
<proteinExistence type="inferred from homology"/>
<evidence type="ECO:0000256" key="5">
    <source>
        <dbReference type="ARBA" id="ARBA00022837"/>
    </source>
</evidence>
<evidence type="ECO:0000256" key="8">
    <source>
        <dbReference type="SAM" id="MobiDB-lite"/>
    </source>
</evidence>